<evidence type="ECO:0000313" key="3">
    <source>
        <dbReference type="EMBL" id="RHC54547.1"/>
    </source>
</evidence>
<sequence>MRIRRGGVDRLMRRFLTGTVLILLMLLCGRYISRAAGSITKSDYKDMICAGGQWLVEAIWNQAHPAENAGMSGSWPDAWGSTGAINDPDPAYRKYNAVKTFYEEHQYLAWYGNEESGQQTLEEPGVLASGEAAAGAGGTAQGGETVRGGGAGGAGGAKTESSQDLAAGAGGTASGYQGPNQSLETITGTLERPITGNTYVLEQLMDYDFLIKHFYSVHTSTTAGRDLMNAKDLLSRDMTMKGDDSKPQILIYHTHSQEAYKDSGPGQTVVGVGDYLTRLLEAKGYNVYHDTSVYDLKNGQLDRSKAYNYALDGITNILQQNPSIEVVLDIHRDGVGENLHLVTQVDGRDTAQIMFFNGLSQTPEGPIEYLQNPYREDNLAFSLQMQLGAAAYYPGFTRKIYLKGLRYNEHLRPKSSLIEVGAQTNTYEEALNAMEPLSELLDMVLQGNRKDSIIQ</sequence>
<feature type="compositionally biased region" description="Gly residues" evidence="1">
    <location>
        <begin position="135"/>
        <end position="156"/>
    </location>
</feature>
<organism evidence="2 5">
    <name type="scientific">Enterocloster bolteae</name>
    <dbReference type="NCBI Taxonomy" id="208479"/>
    <lineage>
        <taxon>Bacteria</taxon>
        <taxon>Bacillati</taxon>
        <taxon>Bacillota</taxon>
        <taxon>Clostridia</taxon>
        <taxon>Lachnospirales</taxon>
        <taxon>Lachnospiraceae</taxon>
        <taxon>Enterocloster</taxon>
    </lineage>
</organism>
<dbReference type="EMBL" id="QSHZ01000021">
    <property type="protein sequence ID" value="RHC54547.1"/>
    <property type="molecule type" value="Genomic_DNA"/>
</dbReference>
<dbReference type="AlphaFoldDB" id="A0A412Z2I7"/>
<dbReference type="InterPro" id="IPR010897">
    <property type="entry name" value="Spore_II_P"/>
</dbReference>
<evidence type="ECO:0000313" key="4">
    <source>
        <dbReference type="Proteomes" id="UP000283975"/>
    </source>
</evidence>
<dbReference type="KEGG" id="cbol:CGC65_10530"/>
<evidence type="ECO:0000313" key="2">
    <source>
        <dbReference type="EMBL" id="RGV74110.1"/>
    </source>
</evidence>
<dbReference type="Pfam" id="PF07454">
    <property type="entry name" value="SpoIIP"/>
    <property type="match status" value="1"/>
</dbReference>
<dbReference type="EMBL" id="QRZM01000008">
    <property type="protein sequence ID" value="RGV74110.1"/>
    <property type="molecule type" value="Genomic_DNA"/>
</dbReference>
<gene>
    <name evidence="3" type="ORF">DW839_19200</name>
    <name evidence="2" type="ORF">DWW02_19165</name>
</gene>
<protein>
    <submittedName>
        <fullName evidence="2">Stage II sporulation protein P</fullName>
    </submittedName>
</protein>
<feature type="region of interest" description="Disordered" evidence="1">
    <location>
        <begin position="132"/>
        <end position="180"/>
    </location>
</feature>
<reference evidence="4 5" key="1">
    <citation type="submission" date="2018-08" db="EMBL/GenBank/DDBJ databases">
        <title>A genome reference for cultivated species of the human gut microbiota.</title>
        <authorList>
            <person name="Zou Y."/>
            <person name="Xue W."/>
            <person name="Luo G."/>
        </authorList>
    </citation>
    <scope>NUCLEOTIDE SEQUENCE [LARGE SCALE GENOMIC DNA]</scope>
    <source>
        <strain evidence="2 5">AF14-18</strain>
        <strain evidence="3 4">AM35-14</strain>
    </source>
</reference>
<evidence type="ECO:0000313" key="5">
    <source>
        <dbReference type="Proteomes" id="UP000284543"/>
    </source>
</evidence>
<dbReference type="RefSeq" id="WP_007037749.1">
    <property type="nucleotide sequence ID" value="NZ_CABKUK010000008.1"/>
</dbReference>
<accession>A0A412Z2I7</accession>
<comment type="caution">
    <text evidence="2">The sequence shown here is derived from an EMBL/GenBank/DDBJ whole genome shotgun (WGS) entry which is preliminary data.</text>
</comment>
<name>A0A412Z2I7_9FIRM</name>
<dbReference type="Proteomes" id="UP000284543">
    <property type="component" value="Unassembled WGS sequence"/>
</dbReference>
<evidence type="ECO:0000256" key="1">
    <source>
        <dbReference type="SAM" id="MobiDB-lite"/>
    </source>
</evidence>
<dbReference type="Proteomes" id="UP000283975">
    <property type="component" value="Unassembled WGS sequence"/>
</dbReference>
<proteinExistence type="predicted"/>